<feature type="domain" description="Fibronectin type-III" evidence="16">
    <location>
        <begin position="695"/>
        <end position="792"/>
    </location>
</feature>
<dbReference type="Pfam" id="PF00041">
    <property type="entry name" value="fn3"/>
    <property type="match status" value="2"/>
</dbReference>
<feature type="domain" description="Fibronectin type-III" evidence="16">
    <location>
        <begin position="888"/>
        <end position="984"/>
    </location>
</feature>
<keyword evidence="9" id="KW-1015">Disulfide bond</keyword>
<keyword evidence="18" id="KW-1185">Reference proteome</keyword>
<evidence type="ECO:0000256" key="14">
    <source>
        <dbReference type="SAM" id="MobiDB-lite"/>
    </source>
</evidence>
<sequence>KLFLWHIHVQDSKVFLFFLLERIIRHGPVFTQEPSDSVFPLSAEDNKIFINCKAKGSPAPHYKWKFNRKDLDIGMDFNYSLVEGNLLINDPQATKHGGVYQCIATNAFGTILSREAKVEFAYLQNFSSKGRSPVLVREGQAVVLLCGPPPHFGEIRYSWIFNGRPSIVVGDNRRFVSQRTGNLYIAKVETSDVGNYTCVVRNVMTNTTVYSSPTPVVLRRDAVMGEYEPKIEVQFEKMLHVAKGSSVRLECFALGNPVPSISWKRADGSPFPGKMKINHSNGVLEIPYFRPEDSGLYECVAENSKGRSIAKGRLVFQSKWSQTLYDANMAIESDLHWECKANGKPQPVYRWLKNGQPLVSQDRIRVDGGGLTISNINLMDSGMYQCLAENDNGVIYASAELKVVASPPDFSIKTVKKTTLIQRGGEAIIECRPHASPRASYSWRRGNERTISEDGTLRIANVTKSDAGRYTCVARNPFGTSSSSGTLVVKEPTKITVPPLSMDATVGESIVLPCEVSKDSTLHPIFKWFFNGKLIDFTRHDHFGMIGGGSSGDLMIRNVQLKHSGKYVCMVHTAVDSVSAAADLIVRGPPGAPVDVLVGDVTDRTAQLSWGPGPDNHSPVTLYIVQARTPFSIGWQAVKTVPDSVPGQMIHATAVNLNPWVDYEFRAVAINNVGVGEASMPSEPVRTKAADPEVAPANVSGGGGSRGELVIVWEPVPEELQNGEKFGYVVAFRPLGTTTWKQSVLASADASRYIYKNDTFPPLTQFEVKVGVYNEIGEGPFSPVVIVYSADEEPSVAPPRVWARTLSASEIEVFWKPVHQSGSKGQITGYEVHKHHKWREGKKEALTSHCITSIRFLNVCTVLMAGAHNSAGTGPSSVPISITTKKPPPSQPPGNIEWNLTNSKVFLNWEHVKAMDNESEVTGYKVVYRQNWHRGSSEVETNRTSVELQLPSEEDLLVQIKALSDGGDGSSSSPIRIPKMSSKASCELIKSGAH</sequence>
<keyword evidence="4" id="KW-0336">GPI-anchor</keyword>
<feature type="domain" description="Ig-like" evidence="15">
    <location>
        <begin position="124"/>
        <end position="217"/>
    </location>
</feature>
<comment type="subunit">
    <text evidence="13">Interacts with PTPRG.</text>
</comment>
<feature type="region of interest" description="Disordered" evidence="14">
    <location>
        <begin position="963"/>
        <end position="982"/>
    </location>
</feature>
<evidence type="ECO:0000259" key="16">
    <source>
        <dbReference type="PROSITE" id="PS50853"/>
    </source>
</evidence>
<keyword evidence="12" id="KW-0393">Immunoglobulin domain</keyword>
<proteinExistence type="inferred from homology"/>
<comment type="similarity">
    <text evidence="2">Belongs to the immunoglobulin superfamily. Contactin family.</text>
</comment>
<dbReference type="FunFam" id="2.60.40.10:FF:000052">
    <property type="entry name" value="Contactin 1"/>
    <property type="match status" value="1"/>
</dbReference>
<dbReference type="GO" id="GO:0098632">
    <property type="term" value="F:cell-cell adhesion mediator activity"/>
    <property type="evidence" value="ECO:0007669"/>
    <property type="project" value="TreeGrafter"/>
</dbReference>
<evidence type="ECO:0000256" key="3">
    <source>
        <dbReference type="ARBA" id="ARBA00022475"/>
    </source>
</evidence>
<dbReference type="InterPro" id="IPR003599">
    <property type="entry name" value="Ig_sub"/>
</dbReference>
<name>A0A671P392_9TELE</name>
<feature type="domain" description="Fibronectin type-III" evidence="16">
    <location>
        <begin position="592"/>
        <end position="690"/>
    </location>
</feature>
<dbReference type="PROSITE" id="PS50853">
    <property type="entry name" value="FN3"/>
    <property type="match status" value="4"/>
</dbReference>
<feature type="domain" description="Fibronectin type-III" evidence="16">
    <location>
        <begin position="797"/>
        <end position="887"/>
    </location>
</feature>
<keyword evidence="5" id="KW-0732">Signal</keyword>
<evidence type="ECO:0000259" key="15">
    <source>
        <dbReference type="PROSITE" id="PS50835"/>
    </source>
</evidence>
<dbReference type="FunFam" id="2.60.40.10:FF:000064">
    <property type="entry name" value="Contactin 1"/>
    <property type="match status" value="1"/>
</dbReference>
<dbReference type="InterPro" id="IPR036179">
    <property type="entry name" value="Ig-like_dom_sf"/>
</dbReference>
<evidence type="ECO:0000256" key="6">
    <source>
        <dbReference type="ARBA" id="ARBA00022737"/>
    </source>
</evidence>
<feature type="domain" description="Ig-like" evidence="15">
    <location>
        <begin position="339"/>
        <end position="402"/>
    </location>
</feature>
<evidence type="ECO:0000256" key="7">
    <source>
        <dbReference type="ARBA" id="ARBA00022889"/>
    </source>
</evidence>
<dbReference type="GO" id="GO:0007411">
    <property type="term" value="P:axon guidance"/>
    <property type="evidence" value="ECO:0007669"/>
    <property type="project" value="TreeGrafter"/>
</dbReference>
<reference evidence="17" key="2">
    <citation type="submission" date="2025-09" db="UniProtKB">
        <authorList>
            <consortium name="Ensembl"/>
        </authorList>
    </citation>
    <scope>IDENTIFICATION</scope>
</reference>
<dbReference type="SUPFAM" id="SSF48726">
    <property type="entry name" value="Immunoglobulin"/>
    <property type="match status" value="6"/>
</dbReference>
<feature type="region of interest" description="Disordered" evidence="14">
    <location>
        <begin position="680"/>
        <end position="701"/>
    </location>
</feature>
<feature type="domain" description="Ig-like" evidence="15">
    <location>
        <begin position="34"/>
        <end position="119"/>
    </location>
</feature>
<dbReference type="PANTHER" id="PTHR44170:SF18">
    <property type="entry name" value="CONTACTIN 3B-RELATED"/>
    <property type="match status" value="1"/>
</dbReference>
<dbReference type="Pfam" id="PF13927">
    <property type="entry name" value="Ig_3"/>
    <property type="match status" value="5"/>
</dbReference>
<keyword evidence="3" id="KW-1003">Cell membrane</keyword>
<evidence type="ECO:0000256" key="8">
    <source>
        <dbReference type="ARBA" id="ARBA00023136"/>
    </source>
</evidence>
<dbReference type="PROSITE" id="PS50835">
    <property type="entry name" value="IG_LIKE"/>
    <property type="match status" value="6"/>
</dbReference>
<dbReference type="SMART" id="SM00408">
    <property type="entry name" value="IGc2"/>
    <property type="match status" value="6"/>
</dbReference>
<accession>A0A671P392</accession>
<feature type="compositionally biased region" description="Polar residues" evidence="14">
    <location>
        <begin position="872"/>
        <end position="884"/>
    </location>
</feature>
<keyword evidence="10" id="KW-0325">Glycoprotein</keyword>
<dbReference type="AlphaFoldDB" id="A0A671P392"/>
<dbReference type="InterPro" id="IPR013098">
    <property type="entry name" value="Ig_I-set"/>
</dbReference>
<dbReference type="InterPro" id="IPR003961">
    <property type="entry name" value="FN3_dom"/>
</dbReference>
<organism evidence="17 18">
    <name type="scientific">Sinocyclocheilus anshuiensis</name>
    <dbReference type="NCBI Taxonomy" id="1608454"/>
    <lineage>
        <taxon>Eukaryota</taxon>
        <taxon>Metazoa</taxon>
        <taxon>Chordata</taxon>
        <taxon>Craniata</taxon>
        <taxon>Vertebrata</taxon>
        <taxon>Euteleostomi</taxon>
        <taxon>Actinopterygii</taxon>
        <taxon>Neopterygii</taxon>
        <taxon>Teleostei</taxon>
        <taxon>Ostariophysi</taxon>
        <taxon>Cypriniformes</taxon>
        <taxon>Cyprinidae</taxon>
        <taxon>Cyprininae</taxon>
        <taxon>Sinocyclocheilus</taxon>
    </lineage>
</organism>
<evidence type="ECO:0000313" key="17">
    <source>
        <dbReference type="Ensembl" id="ENSSANP00000050432.1"/>
    </source>
</evidence>
<dbReference type="FunFam" id="2.60.40.10:FF:000004">
    <property type="entry name" value="DCC isoform 1"/>
    <property type="match status" value="2"/>
</dbReference>
<dbReference type="SUPFAM" id="SSF49265">
    <property type="entry name" value="Fibronectin type III"/>
    <property type="match status" value="2"/>
</dbReference>
<evidence type="ECO:0000256" key="9">
    <source>
        <dbReference type="ARBA" id="ARBA00023157"/>
    </source>
</evidence>
<dbReference type="Gene3D" id="2.60.40.10">
    <property type="entry name" value="Immunoglobulins"/>
    <property type="match status" value="10"/>
</dbReference>
<feature type="domain" description="Ig-like" evidence="15">
    <location>
        <begin position="492"/>
        <end position="579"/>
    </location>
</feature>
<evidence type="ECO:0000256" key="10">
    <source>
        <dbReference type="ARBA" id="ARBA00023180"/>
    </source>
</evidence>
<feature type="domain" description="Ig-like" evidence="15">
    <location>
        <begin position="408"/>
        <end position="488"/>
    </location>
</feature>
<evidence type="ECO:0000313" key="18">
    <source>
        <dbReference type="Proteomes" id="UP000472260"/>
    </source>
</evidence>
<dbReference type="InterPro" id="IPR007110">
    <property type="entry name" value="Ig-like_dom"/>
</dbReference>
<evidence type="ECO:0000256" key="11">
    <source>
        <dbReference type="ARBA" id="ARBA00023288"/>
    </source>
</evidence>
<dbReference type="FunFam" id="2.60.40.10:FF:000035">
    <property type="entry name" value="Contactin 1"/>
    <property type="match status" value="1"/>
</dbReference>
<dbReference type="FunFam" id="2.60.40.10:FF:000005">
    <property type="entry name" value="Neuronal cell adhesion molecule"/>
    <property type="match status" value="1"/>
</dbReference>
<dbReference type="SMART" id="SM00409">
    <property type="entry name" value="IG"/>
    <property type="match status" value="6"/>
</dbReference>
<evidence type="ECO:0000256" key="13">
    <source>
        <dbReference type="ARBA" id="ARBA00038703"/>
    </source>
</evidence>
<reference evidence="17" key="1">
    <citation type="submission" date="2025-08" db="UniProtKB">
        <authorList>
            <consortium name="Ensembl"/>
        </authorList>
    </citation>
    <scope>IDENTIFICATION</scope>
</reference>
<comment type="subcellular location">
    <subcellularLocation>
        <location evidence="1">Cell membrane</location>
        <topology evidence="1">Lipid-anchor</topology>
        <topology evidence="1">GPI-anchor</topology>
    </subcellularLocation>
</comment>
<dbReference type="InterPro" id="IPR013783">
    <property type="entry name" value="Ig-like_fold"/>
</dbReference>
<dbReference type="Proteomes" id="UP000472260">
    <property type="component" value="Unassembled WGS sequence"/>
</dbReference>
<dbReference type="GO" id="GO:0098552">
    <property type="term" value="C:side of membrane"/>
    <property type="evidence" value="ECO:0007669"/>
    <property type="project" value="UniProtKB-KW"/>
</dbReference>
<keyword evidence="6" id="KW-0677">Repeat</keyword>
<dbReference type="Pfam" id="PF07679">
    <property type="entry name" value="I-set"/>
    <property type="match status" value="1"/>
</dbReference>
<dbReference type="CDD" id="cd00063">
    <property type="entry name" value="FN3"/>
    <property type="match status" value="4"/>
</dbReference>
<dbReference type="Ensembl" id="ENSSANT00000053604.1">
    <property type="protein sequence ID" value="ENSSANP00000050432.1"/>
    <property type="gene ID" value="ENSSANG00000025279.1"/>
</dbReference>
<evidence type="ECO:0000256" key="1">
    <source>
        <dbReference type="ARBA" id="ARBA00004609"/>
    </source>
</evidence>
<gene>
    <name evidence="17" type="primary">LOC107666966</name>
</gene>
<feature type="region of interest" description="Disordered" evidence="14">
    <location>
        <begin position="872"/>
        <end position="895"/>
    </location>
</feature>
<evidence type="ECO:0000256" key="4">
    <source>
        <dbReference type="ARBA" id="ARBA00022622"/>
    </source>
</evidence>
<dbReference type="FunFam" id="2.60.40.10:FF:000044">
    <property type="entry name" value="Contactin 1"/>
    <property type="match status" value="1"/>
</dbReference>
<dbReference type="GO" id="GO:0007420">
    <property type="term" value="P:brain development"/>
    <property type="evidence" value="ECO:0007669"/>
    <property type="project" value="TreeGrafter"/>
</dbReference>
<evidence type="ECO:0000256" key="2">
    <source>
        <dbReference type="ARBA" id="ARBA00009812"/>
    </source>
</evidence>
<dbReference type="GO" id="GO:0005886">
    <property type="term" value="C:plasma membrane"/>
    <property type="evidence" value="ECO:0007669"/>
    <property type="project" value="UniProtKB-SubCell"/>
</dbReference>
<dbReference type="PANTHER" id="PTHR44170">
    <property type="entry name" value="PROTEIN SIDEKICK"/>
    <property type="match status" value="1"/>
</dbReference>
<evidence type="ECO:0000256" key="12">
    <source>
        <dbReference type="ARBA" id="ARBA00023319"/>
    </source>
</evidence>
<keyword evidence="8" id="KW-0472">Membrane</keyword>
<feature type="domain" description="Ig-like" evidence="15">
    <location>
        <begin position="229"/>
        <end position="310"/>
    </location>
</feature>
<dbReference type="GO" id="GO:0030424">
    <property type="term" value="C:axon"/>
    <property type="evidence" value="ECO:0007669"/>
    <property type="project" value="TreeGrafter"/>
</dbReference>
<dbReference type="InterPro" id="IPR003598">
    <property type="entry name" value="Ig_sub2"/>
</dbReference>
<dbReference type="FunFam" id="2.60.40.10:FF:000054">
    <property type="entry name" value="Contactin 1"/>
    <property type="match status" value="1"/>
</dbReference>
<protein>
    <submittedName>
        <fullName evidence="17">Contactin-4-like</fullName>
    </submittedName>
</protein>
<keyword evidence="7" id="KW-0130">Cell adhesion</keyword>
<dbReference type="FunFam" id="2.60.40.10:FF:000047">
    <property type="entry name" value="Contactin 1"/>
    <property type="match status" value="1"/>
</dbReference>
<keyword evidence="11" id="KW-0449">Lipoprotein</keyword>
<dbReference type="SMART" id="SM00060">
    <property type="entry name" value="FN3"/>
    <property type="match status" value="4"/>
</dbReference>
<evidence type="ECO:0000256" key="5">
    <source>
        <dbReference type="ARBA" id="ARBA00022729"/>
    </source>
</evidence>
<dbReference type="InterPro" id="IPR036116">
    <property type="entry name" value="FN3_sf"/>
</dbReference>